<feature type="chain" id="PRO_5040916882" evidence="2">
    <location>
        <begin position="22"/>
        <end position="324"/>
    </location>
</feature>
<feature type="compositionally biased region" description="Pro residues" evidence="1">
    <location>
        <begin position="206"/>
        <end position="218"/>
    </location>
</feature>
<feature type="region of interest" description="Disordered" evidence="1">
    <location>
        <begin position="199"/>
        <end position="219"/>
    </location>
</feature>
<evidence type="ECO:0000313" key="4">
    <source>
        <dbReference type="Proteomes" id="UP001138500"/>
    </source>
</evidence>
<reference evidence="3 4" key="1">
    <citation type="journal article" date="2018" name="IMA Fungus">
        <title>IMA Genome-F 10: Nine draft genome sequences of Claviceps purpurea s.lat., including C. arundinis, C. humidiphila, and C. cf. spartinae, pseudomolecules for the pitch canker pathogen Fusarium circinatum, draft genome of Davidsoniella eucalypti, Grosmannia galeiformis, Quambalaria eucalypti, and Teratosphaeria destructans.</title>
        <authorList>
            <person name="Wingfield B.D."/>
            <person name="Liu M."/>
            <person name="Nguyen H.D."/>
            <person name="Lane F.A."/>
            <person name="Morgan S.W."/>
            <person name="De Vos L."/>
            <person name="Wilken P.M."/>
            <person name="Duong T.A."/>
            <person name="Aylward J."/>
            <person name="Coetzee M.P."/>
            <person name="Dadej K."/>
            <person name="De Beer Z.W."/>
            <person name="Findlay W."/>
            <person name="Havenga M."/>
            <person name="Kolarik M."/>
            <person name="Menzies J.G."/>
            <person name="Naidoo K."/>
            <person name="Pochopski O."/>
            <person name="Shoukouhi P."/>
            <person name="Santana Q.C."/>
            <person name="Seifert K.A."/>
            <person name="Soal N."/>
            <person name="Steenkamp E.T."/>
            <person name="Tatham C.T."/>
            <person name="van der Nest M.A."/>
            <person name="Wingfield M.J."/>
        </authorList>
    </citation>
    <scope>NUCLEOTIDE SEQUENCE [LARGE SCALE GENOMIC DNA]</scope>
    <source>
        <strain evidence="3">CMW44962</strain>
    </source>
</reference>
<gene>
    <name evidence="3" type="ORF">Tdes44962_MAKER08586</name>
</gene>
<reference evidence="3 4" key="2">
    <citation type="journal article" date="2021" name="Curr. Genet.">
        <title>Genetic response to nitrogen starvation in the aggressive Eucalyptus foliar pathogen Teratosphaeria destructans.</title>
        <authorList>
            <person name="Havenga M."/>
            <person name="Wingfield B.D."/>
            <person name="Wingfield M.J."/>
            <person name="Dreyer L.L."/>
            <person name="Roets F."/>
            <person name="Aylward J."/>
        </authorList>
    </citation>
    <scope>NUCLEOTIDE SEQUENCE [LARGE SCALE GENOMIC DNA]</scope>
    <source>
        <strain evidence="3">CMW44962</strain>
    </source>
</reference>
<feature type="region of interest" description="Disordered" evidence="1">
    <location>
        <begin position="24"/>
        <end position="128"/>
    </location>
</feature>
<evidence type="ECO:0000256" key="1">
    <source>
        <dbReference type="SAM" id="MobiDB-lite"/>
    </source>
</evidence>
<dbReference type="Gene3D" id="3.10.450.50">
    <property type="match status" value="1"/>
</dbReference>
<evidence type="ECO:0000313" key="3">
    <source>
        <dbReference type="EMBL" id="KAH9835084.1"/>
    </source>
</evidence>
<feature type="signal peptide" evidence="2">
    <location>
        <begin position="1"/>
        <end position="21"/>
    </location>
</feature>
<feature type="compositionally biased region" description="Polar residues" evidence="1">
    <location>
        <begin position="101"/>
        <end position="117"/>
    </location>
</feature>
<name>A0A9W7SWJ6_9PEZI</name>
<sequence>MKLLTSCCLLLASLATTTVHAHNATPDIHPRKNTSHAIPDVHTRKNITRIPNRPEPLRMATSLTTADTHTRKNTSHATPDVHTRKNITRIPDQPEPLRKATSLTTPDTNTPKNTSHATPDMHTRKNTTSLPTQPELLRMANPLPTPEVHTRKNTTRIPNQTELLRMANSLATNDTSPFFSRVAANVIWDVLGTHQAAGHYTSLGESPPPPPPHNPLPQDPRIHLHELRLTDLSRQPAAWRKNAFGVIQRVLEKPLRLSVRNVIGGRPQSWAVLELEAHSRCKNGLHYDQDYAWVMKFDEEGMIVHVSIVVGWWRRGWGADRMDG</sequence>
<dbReference type="Proteomes" id="UP001138500">
    <property type="component" value="Unassembled WGS sequence"/>
</dbReference>
<proteinExistence type="predicted"/>
<dbReference type="AlphaFoldDB" id="A0A9W7SWJ6"/>
<accession>A0A9W7SWJ6</accession>
<dbReference type="OrthoDB" id="10264449at2759"/>
<dbReference type="EMBL" id="RIBY02000957">
    <property type="protein sequence ID" value="KAH9835084.1"/>
    <property type="molecule type" value="Genomic_DNA"/>
</dbReference>
<protein>
    <submittedName>
        <fullName evidence="3">Tubulin gamma chain</fullName>
    </submittedName>
</protein>
<organism evidence="3 4">
    <name type="scientific">Teratosphaeria destructans</name>
    <dbReference type="NCBI Taxonomy" id="418781"/>
    <lineage>
        <taxon>Eukaryota</taxon>
        <taxon>Fungi</taxon>
        <taxon>Dikarya</taxon>
        <taxon>Ascomycota</taxon>
        <taxon>Pezizomycotina</taxon>
        <taxon>Dothideomycetes</taxon>
        <taxon>Dothideomycetidae</taxon>
        <taxon>Mycosphaerellales</taxon>
        <taxon>Teratosphaeriaceae</taxon>
        <taxon>Teratosphaeria</taxon>
    </lineage>
</organism>
<comment type="caution">
    <text evidence="3">The sequence shown here is derived from an EMBL/GenBank/DDBJ whole genome shotgun (WGS) entry which is preliminary data.</text>
</comment>
<evidence type="ECO:0000256" key="2">
    <source>
        <dbReference type="SAM" id="SignalP"/>
    </source>
</evidence>
<keyword evidence="4" id="KW-1185">Reference proteome</keyword>
<keyword evidence="2" id="KW-0732">Signal</keyword>